<reference evidence="1" key="1">
    <citation type="submission" date="2020-03" db="EMBL/GenBank/DDBJ databases">
        <title>The deep terrestrial virosphere.</title>
        <authorList>
            <person name="Holmfeldt K."/>
            <person name="Nilsson E."/>
            <person name="Simone D."/>
            <person name="Lopez-Fernandez M."/>
            <person name="Wu X."/>
            <person name="de Brujin I."/>
            <person name="Lundin D."/>
            <person name="Andersson A."/>
            <person name="Bertilsson S."/>
            <person name="Dopson M."/>
        </authorList>
    </citation>
    <scope>NUCLEOTIDE SEQUENCE</scope>
    <source>
        <strain evidence="1">TM448B00451</strain>
    </source>
</reference>
<name>A0A6M3XDU3_9ZZZZ</name>
<organism evidence="1">
    <name type="scientific">viral metagenome</name>
    <dbReference type="NCBI Taxonomy" id="1070528"/>
    <lineage>
        <taxon>unclassified sequences</taxon>
        <taxon>metagenomes</taxon>
        <taxon>organismal metagenomes</taxon>
    </lineage>
</organism>
<protein>
    <submittedName>
        <fullName evidence="1">Uncharacterized protein</fullName>
    </submittedName>
</protein>
<accession>A0A6M3XDU3</accession>
<gene>
    <name evidence="1" type="ORF">TM448B00451_0011</name>
</gene>
<dbReference type="AlphaFoldDB" id="A0A6M3XDU3"/>
<sequence>MMRIIKGDIFVHKGSGEWFAAIENGSAGNHCINVAITRPITDEEVRRDRIYADILDVLGKKSVSGDGSPYGAGIYNAGISHGLN</sequence>
<evidence type="ECO:0000313" key="1">
    <source>
        <dbReference type="EMBL" id="QJH95487.1"/>
    </source>
</evidence>
<proteinExistence type="predicted"/>
<dbReference type="EMBL" id="MT144621">
    <property type="protein sequence ID" value="QJH95487.1"/>
    <property type="molecule type" value="Genomic_DNA"/>
</dbReference>